<evidence type="ECO:0000313" key="3">
    <source>
        <dbReference type="Proteomes" id="UP000664052"/>
    </source>
</evidence>
<comment type="caution">
    <text evidence="2">The sequence shown here is derived from an EMBL/GenBank/DDBJ whole genome shotgun (WGS) entry which is preliminary data.</text>
</comment>
<keyword evidence="3" id="KW-1185">Reference proteome</keyword>
<protein>
    <submittedName>
        <fullName evidence="2">Uncharacterized protein</fullName>
    </submittedName>
</protein>
<feature type="region of interest" description="Disordered" evidence="1">
    <location>
        <begin position="1"/>
        <end position="31"/>
    </location>
</feature>
<sequence length="96" mass="10277">MPPEEGGTTEPITQPSQEQAAPGESSEDRKVNASGTCIGYDPNTYCLAECNDGINFYYPVGHASVIAFGNCASAAYNYCRSIGYSGHNDACWGTYY</sequence>
<reference evidence="2 3" key="1">
    <citation type="submission" date="2021-02" db="EMBL/GenBank/DDBJ databases">
        <title>De Novo genome assembly of isolated myxobacteria.</title>
        <authorList>
            <person name="Stevens D.C."/>
        </authorList>
    </citation>
    <scope>NUCLEOTIDE SEQUENCE [LARGE SCALE GENOMIC DNA]</scope>
    <source>
        <strain evidence="2 3">ATCC 29039</strain>
    </source>
</reference>
<evidence type="ECO:0000313" key="2">
    <source>
        <dbReference type="EMBL" id="MBN8232630.1"/>
    </source>
</evidence>
<feature type="compositionally biased region" description="Polar residues" evidence="1">
    <location>
        <begin position="10"/>
        <end position="19"/>
    </location>
</feature>
<accession>A0ABS3DMS6</accession>
<evidence type="ECO:0000256" key="1">
    <source>
        <dbReference type="SAM" id="MobiDB-lite"/>
    </source>
</evidence>
<gene>
    <name evidence="2" type="ORF">JYK02_34445</name>
</gene>
<dbReference type="RefSeq" id="WP_207057170.1">
    <property type="nucleotide sequence ID" value="NZ_JAFIMU010000013.1"/>
</dbReference>
<organism evidence="2 3">
    <name type="scientific">Corallococcus macrosporus</name>
    <dbReference type="NCBI Taxonomy" id="35"/>
    <lineage>
        <taxon>Bacteria</taxon>
        <taxon>Pseudomonadati</taxon>
        <taxon>Myxococcota</taxon>
        <taxon>Myxococcia</taxon>
        <taxon>Myxococcales</taxon>
        <taxon>Cystobacterineae</taxon>
        <taxon>Myxococcaceae</taxon>
        <taxon>Corallococcus</taxon>
    </lineage>
</organism>
<name>A0ABS3DMS6_9BACT</name>
<dbReference type="EMBL" id="JAFIMU010000013">
    <property type="protein sequence ID" value="MBN8232630.1"/>
    <property type="molecule type" value="Genomic_DNA"/>
</dbReference>
<proteinExistence type="predicted"/>
<dbReference type="Proteomes" id="UP000664052">
    <property type="component" value="Unassembled WGS sequence"/>
</dbReference>